<keyword evidence="2" id="KW-0812">Transmembrane</keyword>
<feature type="transmembrane region" description="Helical" evidence="2">
    <location>
        <begin position="573"/>
        <end position="595"/>
    </location>
</feature>
<feature type="transmembrane region" description="Helical" evidence="2">
    <location>
        <begin position="49"/>
        <end position="72"/>
    </location>
</feature>
<feature type="compositionally biased region" description="Polar residues" evidence="1">
    <location>
        <begin position="1"/>
        <end position="12"/>
    </location>
</feature>
<protein>
    <submittedName>
        <fullName evidence="3">Uncharacterized protein</fullName>
    </submittedName>
</protein>
<sequence length="677" mass="76642">MDNPHDSNSSQTRPEEQNDDPPADTLKMKETQGLHETTPDHHLRRRKRALWLLLLYLPVLILPWIFTCIMMFRPIMKPSYINQSGGYSMTDIHVMRRWNTATDILHNIASILAVPIVSALLAYGAVIYTQRRKASQDLNIRQMFALADRGWTDIPTLWFALRKPSQEQSSRYLGYGALLILLAAIQPPLRQLLVQDETMTVITCDDQPVATSNDDPTCDTLDLQTKVVGYDPEPQVLEMCPQNIVIQRTRNKIIDVRRLDVQPHLWRQVHEDDNYPVEDQLMNSFQFYYGGKFSPDEDYEKRRYFISSLRNGTTTGVLREHAIRMDTDVKCTIDNNFPDHCAGDRPFITNFTSPALEVAVCGEGTYDRFPWKNTRDKQEIKERLWMRTKVNVDTVRQHETVNMNLREPPPKSDPFTSEASLDPFWTYKLQTPGPLLSAALALFGNGTLLHTAREASKDQQQQTALHICHHSIIPFMLYNRDSDLSHDLLTHQCANVDTDKEYVKYLLLPGLVGGFMQMLHSPAAAEQLLELTAFFASEALLMTTAEVSLSESRKIYTSEGSTILKPEKSIPGLIVISFLICLQVAGLLVLARFIYSAPSWTLMFDAKALARIGAQLHDQGKDLDDVSVSPSPPDRPWTTSKLGLFGQQKKLETPEEKGQTVDRGSKDATVPSVVTAG</sequence>
<feature type="transmembrane region" description="Helical" evidence="2">
    <location>
        <begin position="172"/>
        <end position="189"/>
    </location>
</feature>
<proteinExistence type="predicted"/>
<feature type="region of interest" description="Disordered" evidence="1">
    <location>
        <begin position="623"/>
        <end position="677"/>
    </location>
</feature>
<organism evidence="3 4">
    <name type="scientific">Aspergillus campestris (strain IBT 28561)</name>
    <dbReference type="NCBI Taxonomy" id="1392248"/>
    <lineage>
        <taxon>Eukaryota</taxon>
        <taxon>Fungi</taxon>
        <taxon>Dikarya</taxon>
        <taxon>Ascomycota</taxon>
        <taxon>Pezizomycotina</taxon>
        <taxon>Eurotiomycetes</taxon>
        <taxon>Eurotiomycetidae</taxon>
        <taxon>Eurotiales</taxon>
        <taxon>Aspergillaceae</taxon>
        <taxon>Aspergillus</taxon>
        <taxon>Aspergillus subgen. Circumdati</taxon>
    </lineage>
</organism>
<evidence type="ECO:0000313" key="4">
    <source>
        <dbReference type="Proteomes" id="UP000234254"/>
    </source>
</evidence>
<gene>
    <name evidence="3" type="ORF">P168DRAFT_339883</name>
</gene>
<keyword evidence="2" id="KW-0472">Membrane</keyword>
<accession>A0A2I1D9R9</accession>
<comment type="caution">
    <text evidence="3">The sequence shown here is derived from an EMBL/GenBank/DDBJ whole genome shotgun (WGS) entry which is preliminary data.</text>
</comment>
<evidence type="ECO:0000256" key="2">
    <source>
        <dbReference type="SAM" id="Phobius"/>
    </source>
</evidence>
<feature type="compositionally biased region" description="Basic and acidic residues" evidence="1">
    <location>
        <begin position="649"/>
        <end position="666"/>
    </location>
</feature>
<dbReference type="RefSeq" id="XP_024695201.1">
    <property type="nucleotide sequence ID" value="XM_024841782.1"/>
</dbReference>
<name>A0A2I1D9R9_ASPC2</name>
<feature type="region of interest" description="Disordered" evidence="1">
    <location>
        <begin position="1"/>
        <end position="26"/>
    </location>
</feature>
<evidence type="ECO:0000256" key="1">
    <source>
        <dbReference type="SAM" id="MobiDB-lite"/>
    </source>
</evidence>
<dbReference type="EMBL" id="MSFM01000003">
    <property type="protein sequence ID" value="PKY06607.1"/>
    <property type="molecule type" value="Genomic_DNA"/>
</dbReference>
<dbReference type="Proteomes" id="UP000234254">
    <property type="component" value="Unassembled WGS sequence"/>
</dbReference>
<dbReference type="VEuPathDB" id="FungiDB:P168DRAFT_339883"/>
<feature type="transmembrane region" description="Helical" evidence="2">
    <location>
        <begin position="104"/>
        <end position="128"/>
    </location>
</feature>
<dbReference type="OrthoDB" id="5381672at2759"/>
<keyword evidence="2" id="KW-1133">Transmembrane helix</keyword>
<dbReference type="GeneID" id="36549310"/>
<reference evidence="3" key="1">
    <citation type="submission" date="2016-12" db="EMBL/GenBank/DDBJ databases">
        <title>The genomes of Aspergillus section Nigri reveals drivers in fungal speciation.</title>
        <authorList>
            <consortium name="DOE Joint Genome Institute"/>
            <person name="Vesth T.C."/>
            <person name="Nybo J."/>
            <person name="Theobald S."/>
            <person name="Brandl J."/>
            <person name="Frisvad J.C."/>
            <person name="Nielsen K.F."/>
            <person name="Lyhne E.K."/>
            <person name="Kogle M.E."/>
            <person name="Kuo A."/>
            <person name="Riley R."/>
            <person name="Clum A."/>
            <person name="Nolan M."/>
            <person name="Lipzen A."/>
            <person name="Salamov A."/>
            <person name="Henrissat B."/>
            <person name="Wiebenga A."/>
            <person name="De vries R.P."/>
            <person name="Grigoriev I.V."/>
            <person name="Mortensen U.H."/>
            <person name="Andersen M.R."/>
            <person name="Baker S.E."/>
        </authorList>
    </citation>
    <scope>NUCLEOTIDE SEQUENCE</scope>
    <source>
        <strain evidence="3">IBT 28561</strain>
    </source>
</reference>
<keyword evidence="4" id="KW-1185">Reference proteome</keyword>
<dbReference type="AlphaFoldDB" id="A0A2I1D9R9"/>
<evidence type="ECO:0000313" key="3">
    <source>
        <dbReference type="EMBL" id="PKY06607.1"/>
    </source>
</evidence>